<feature type="compositionally biased region" description="Polar residues" evidence="8">
    <location>
        <begin position="632"/>
        <end position="648"/>
    </location>
</feature>
<dbReference type="PANTHER" id="PTHR33908:SF3">
    <property type="entry name" value="UNDECAPRENYL PHOSPHATE-ALPHA-4-AMINO-4-DEOXY-L-ARABINOSE ARABINOSYL TRANSFERASE"/>
    <property type="match status" value="1"/>
</dbReference>
<feature type="domain" description="Putative mannosyltransferase YkcA/B-like C-terminal" evidence="11">
    <location>
        <begin position="681"/>
        <end position="770"/>
    </location>
</feature>
<dbReference type="Pfam" id="PF24878">
    <property type="entry name" value="YkcB_C"/>
    <property type="match status" value="1"/>
</dbReference>
<dbReference type="PANTHER" id="PTHR33908">
    <property type="entry name" value="MANNOSYLTRANSFERASE YKCB-RELATED"/>
    <property type="match status" value="1"/>
</dbReference>
<protein>
    <submittedName>
        <fullName evidence="12">Glycosyl transferase domain/kinase domain protein</fullName>
    </submittedName>
</protein>
<dbReference type="EMBL" id="JWMF01000007">
    <property type="protein sequence ID" value="KJY50058.1"/>
    <property type="molecule type" value="Genomic_DNA"/>
</dbReference>
<proteinExistence type="predicted"/>
<feature type="compositionally biased region" description="Basic and acidic residues" evidence="8">
    <location>
        <begin position="655"/>
        <end position="664"/>
    </location>
</feature>
<feature type="domain" description="Glycosyltransferase RgtA/B/C/D-like" evidence="10">
    <location>
        <begin position="106"/>
        <end position="269"/>
    </location>
</feature>
<keyword evidence="2" id="KW-1003">Cell membrane</keyword>
<comment type="caution">
    <text evidence="12">The sequence shown here is derived from an EMBL/GenBank/DDBJ whole genome shotgun (WGS) entry which is preliminary data.</text>
</comment>
<dbReference type="GO" id="GO:0005886">
    <property type="term" value="C:plasma membrane"/>
    <property type="evidence" value="ECO:0007669"/>
    <property type="project" value="UniProtKB-SubCell"/>
</dbReference>
<dbReference type="GO" id="GO:0016763">
    <property type="term" value="F:pentosyltransferase activity"/>
    <property type="evidence" value="ECO:0007669"/>
    <property type="project" value="TreeGrafter"/>
</dbReference>
<feature type="transmembrane region" description="Helical" evidence="9">
    <location>
        <begin position="355"/>
        <end position="374"/>
    </location>
</feature>
<dbReference type="AlphaFoldDB" id="A0A0F4KVH0"/>
<dbReference type="GO" id="GO:0016301">
    <property type="term" value="F:kinase activity"/>
    <property type="evidence" value="ECO:0007669"/>
    <property type="project" value="UniProtKB-KW"/>
</dbReference>
<evidence type="ECO:0000256" key="4">
    <source>
        <dbReference type="ARBA" id="ARBA00022679"/>
    </source>
</evidence>
<feature type="compositionally biased region" description="Gly residues" evidence="8">
    <location>
        <begin position="537"/>
        <end position="568"/>
    </location>
</feature>
<dbReference type="GO" id="GO:0009103">
    <property type="term" value="P:lipopolysaccharide biosynthetic process"/>
    <property type="evidence" value="ECO:0007669"/>
    <property type="project" value="UniProtKB-ARBA"/>
</dbReference>
<evidence type="ECO:0000256" key="8">
    <source>
        <dbReference type="SAM" id="MobiDB-lite"/>
    </source>
</evidence>
<dbReference type="PATRIC" id="fig|1684.5.peg.784"/>
<evidence type="ECO:0000256" key="3">
    <source>
        <dbReference type="ARBA" id="ARBA00022676"/>
    </source>
</evidence>
<feature type="transmembrane region" description="Helical" evidence="9">
    <location>
        <begin position="50"/>
        <end position="70"/>
    </location>
</feature>
<evidence type="ECO:0000313" key="13">
    <source>
        <dbReference type="Proteomes" id="UP000033567"/>
    </source>
</evidence>
<evidence type="ECO:0000256" key="2">
    <source>
        <dbReference type="ARBA" id="ARBA00022475"/>
    </source>
</evidence>
<keyword evidence="3" id="KW-0328">Glycosyltransferase</keyword>
<evidence type="ECO:0000259" key="10">
    <source>
        <dbReference type="Pfam" id="PF13231"/>
    </source>
</evidence>
<evidence type="ECO:0000313" key="12">
    <source>
        <dbReference type="EMBL" id="KJY50058.1"/>
    </source>
</evidence>
<feature type="compositionally biased region" description="Gly residues" evidence="8">
    <location>
        <begin position="665"/>
        <end position="675"/>
    </location>
</feature>
<keyword evidence="6 9" id="KW-1133">Transmembrane helix</keyword>
<evidence type="ECO:0000256" key="7">
    <source>
        <dbReference type="ARBA" id="ARBA00023136"/>
    </source>
</evidence>
<feature type="transmembrane region" description="Helical" evidence="9">
    <location>
        <begin position="467"/>
        <end position="488"/>
    </location>
</feature>
<feature type="transmembrane region" description="Helical" evidence="9">
    <location>
        <begin position="210"/>
        <end position="227"/>
    </location>
</feature>
<keyword evidence="13" id="KW-1185">Reference proteome</keyword>
<gene>
    <name evidence="12" type="ORF">JF70_07430</name>
</gene>
<feature type="transmembrane region" description="Helical" evidence="9">
    <location>
        <begin position="386"/>
        <end position="407"/>
    </location>
</feature>
<sequence>MNASLASNSSYGFSPHSQTFNPPRSTSVDTVAEEHTSRAYILPRRTCEDWMALGAMLLAACAIFFINLTASGYANEFYSAAAQAGSVSWKAFLWGSLDSGNAITVDKSPAALWLMALSVRILGLNSFAILLPEALIGVATTYLLYATVRRYWGNWAGIVTGFIFMLTPVAALMFRFNNPDALLVLLMTGATHALLRFLEYANHPSGNRKRTWWMVLAGALIGFGFLAKQLQVLLVLPGFALPFLLASPTGMVRRILDSLAAIGSIIVTAGWWVLLTVIVPASDRPYMGGSQRNSFLELTFGYNGFGRLTGSEEGSVIPGHGHEGGGMPAGGGRGGGMWGQTGLNRLFSGEFGTQISWLAPLAFAGIVISLLVIGRAARTDVRRASVIAFGGWLIVTWLVFSFMAGIFHQYYTVALAPALAALVAIGAFSLWIARDKLWARIVTPILIVFTAFWDFSLAGRSQWLPWLKWAILIIGLMGALGFALAGLLRIRRLALAALILSVIGLMAGPAAWTLYTVSQGHMGSIVLAGPSLSSESMGGGPGGMHGGAPGGGRPGGGQHGGGEAGGMAPGNMQQGIPGGDGGPMGSYQMGQDPMNQQGQSSKQGQMPGGSSNSQQAPSMGSQGPGPMGKDFSGSQGESSTSGVPSVPSQRRGKSGFHDGPEGGRMKGGSLLGGGRSSSKVVVMLEKSSDSYRWAAATTGSQQAAGYQLASQKPVMAIGGFNGSDPYPSLEQFKQYVKDKQIHYYIAGEMGGHQMGGSGTATQISQWVAKHYTATTVDGVTVYDLSQQQAS</sequence>
<feature type="region of interest" description="Disordered" evidence="8">
    <location>
        <begin position="533"/>
        <end position="676"/>
    </location>
</feature>
<evidence type="ECO:0000256" key="5">
    <source>
        <dbReference type="ARBA" id="ARBA00022692"/>
    </source>
</evidence>
<feature type="transmembrane region" description="Helical" evidence="9">
    <location>
        <begin position="437"/>
        <end position="455"/>
    </location>
</feature>
<feature type="transmembrane region" description="Helical" evidence="9">
    <location>
        <begin position="259"/>
        <end position="279"/>
    </location>
</feature>
<evidence type="ECO:0000256" key="6">
    <source>
        <dbReference type="ARBA" id="ARBA00022989"/>
    </source>
</evidence>
<feature type="transmembrane region" description="Helical" evidence="9">
    <location>
        <begin position="495"/>
        <end position="515"/>
    </location>
</feature>
<evidence type="ECO:0000256" key="1">
    <source>
        <dbReference type="ARBA" id="ARBA00004651"/>
    </source>
</evidence>
<feature type="transmembrane region" description="Helical" evidence="9">
    <location>
        <begin position="181"/>
        <end position="198"/>
    </location>
</feature>
<feature type="transmembrane region" description="Helical" evidence="9">
    <location>
        <begin position="152"/>
        <end position="175"/>
    </location>
</feature>
<evidence type="ECO:0000259" key="11">
    <source>
        <dbReference type="Pfam" id="PF24878"/>
    </source>
</evidence>
<dbReference type="Pfam" id="PF13231">
    <property type="entry name" value="PMT_2"/>
    <property type="match status" value="1"/>
</dbReference>
<dbReference type="GO" id="GO:0010041">
    <property type="term" value="P:response to iron(III) ion"/>
    <property type="evidence" value="ECO:0007669"/>
    <property type="project" value="TreeGrafter"/>
</dbReference>
<keyword evidence="5 9" id="KW-0812">Transmembrane</keyword>
<evidence type="ECO:0000256" key="9">
    <source>
        <dbReference type="SAM" id="Phobius"/>
    </source>
</evidence>
<organism evidence="12 13">
    <name type="scientific">Bifidobacterium mellis</name>
    <dbReference type="NCBI Taxonomy" id="1293823"/>
    <lineage>
        <taxon>Bacteria</taxon>
        <taxon>Bacillati</taxon>
        <taxon>Actinomycetota</taxon>
        <taxon>Actinomycetes</taxon>
        <taxon>Bifidobacteriales</taxon>
        <taxon>Bifidobacteriaceae</taxon>
        <taxon>Bifidobacterium</taxon>
    </lineage>
</organism>
<keyword evidence="4 12" id="KW-0808">Transferase</keyword>
<dbReference type="InterPro" id="IPR056785">
    <property type="entry name" value="YkcA/B-like_C"/>
</dbReference>
<feature type="compositionally biased region" description="Polar residues" evidence="8">
    <location>
        <begin position="593"/>
        <end position="612"/>
    </location>
</feature>
<feature type="transmembrane region" description="Helical" evidence="9">
    <location>
        <begin position="413"/>
        <end position="432"/>
    </location>
</feature>
<reference evidence="12 13" key="1">
    <citation type="submission" date="2014-12" db="EMBL/GenBank/DDBJ databases">
        <title>Comparative genomics of the lactic acid bacteria isolated from the honey bee gut.</title>
        <authorList>
            <person name="Ellegaard K.M."/>
            <person name="Tamarit D."/>
            <person name="Javelind E."/>
            <person name="Olofsson T."/>
            <person name="Andersson S.G."/>
            <person name="Vasquez A."/>
        </authorList>
    </citation>
    <scope>NUCLEOTIDE SEQUENCE [LARGE SCALE GENOMIC DNA]</scope>
    <source>
        <strain evidence="12 13">Bin7</strain>
    </source>
</reference>
<feature type="transmembrane region" description="Helical" evidence="9">
    <location>
        <begin position="121"/>
        <end position="145"/>
    </location>
</feature>
<comment type="subcellular location">
    <subcellularLocation>
        <location evidence="1">Cell membrane</location>
        <topology evidence="1">Multi-pass membrane protein</topology>
    </subcellularLocation>
</comment>
<feature type="transmembrane region" description="Helical" evidence="9">
    <location>
        <begin position="233"/>
        <end position="252"/>
    </location>
</feature>
<feature type="region of interest" description="Disordered" evidence="8">
    <location>
        <begin position="1"/>
        <end position="30"/>
    </location>
</feature>
<keyword evidence="12" id="KW-0418">Kinase</keyword>
<dbReference type="InterPro" id="IPR050297">
    <property type="entry name" value="LipidA_mod_glycosyltrf_83"/>
</dbReference>
<dbReference type="Proteomes" id="UP000033567">
    <property type="component" value="Unassembled WGS sequence"/>
</dbReference>
<name>A0A0F4KVH0_9BIFI</name>
<accession>A0A0F4KVH0</accession>
<feature type="compositionally biased region" description="Polar residues" evidence="8">
    <location>
        <begin position="1"/>
        <end position="29"/>
    </location>
</feature>
<dbReference type="InterPro" id="IPR038731">
    <property type="entry name" value="RgtA/B/C-like"/>
</dbReference>
<keyword evidence="7 9" id="KW-0472">Membrane</keyword>